<dbReference type="GO" id="GO:0030691">
    <property type="term" value="C:Noc2p-Noc3p complex"/>
    <property type="evidence" value="ECO:0007669"/>
    <property type="project" value="TreeGrafter"/>
</dbReference>
<dbReference type="PANTHER" id="PTHR12687:SF4">
    <property type="entry name" value="NUCLEOLAR COMPLEX PROTEIN 2 HOMOLOG"/>
    <property type="match status" value="1"/>
</dbReference>
<gene>
    <name evidence="5 7" type="ORF">P152DRAFT_433823</name>
</gene>
<feature type="region of interest" description="Disordered" evidence="4">
    <location>
        <begin position="181"/>
        <end position="211"/>
    </location>
</feature>
<dbReference type="GO" id="GO:0005730">
    <property type="term" value="C:nucleolus"/>
    <property type="evidence" value="ECO:0007669"/>
    <property type="project" value="TreeGrafter"/>
</dbReference>
<feature type="compositionally biased region" description="Basic residues" evidence="4">
    <location>
        <begin position="85"/>
        <end position="101"/>
    </location>
</feature>
<dbReference type="GO" id="GO:0042273">
    <property type="term" value="P:ribosomal large subunit biogenesis"/>
    <property type="evidence" value="ECO:0007669"/>
    <property type="project" value="TreeGrafter"/>
</dbReference>
<dbReference type="PANTHER" id="PTHR12687">
    <property type="entry name" value="NUCLEOLAR COMPLEX 2 AND RAD4-RELATED"/>
    <property type="match status" value="1"/>
</dbReference>
<evidence type="ECO:0000313" key="5">
    <source>
        <dbReference type="EMBL" id="KAF1814083.1"/>
    </source>
</evidence>
<feature type="compositionally biased region" description="Basic and acidic residues" evidence="4">
    <location>
        <begin position="33"/>
        <end position="47"/>
    </location>
</feature>
<feature type="region of interest" description="Disordered" evidence="4">
    <location>
        <begin position="1"/>
        <end position="159"/>
    </location>
</feature>
<dbReference type="GO" id="GO:0005654">
    <property type="term" value="C:nucleoplasm"/>
    <property type="evidence" value="ECO:0007669"/>
    <property type="project" value="TreeGrafter"/>
</dbReference>
<dbReference type="Proteomes" id="UP000504638">
    <property type="component" value="Unplaced"/>
</dbReference>
<evidence type="ECO:0000313" key="7">
    <source>
        <dbReference type="RefSeq" id="XP_033535714.1"/>
    </source>
</evidence>
<keyword evidence="6" id="KW-1185">Reference proteome</keyword>
<evidence type="ECO:0000256" key="1">
    <source>
        <dbReference type="ARBA" id="ARBA00004123"/>
    </source>
</evidence>
<dbReference type="GeneID" id="54418045"/>
<feature type="compositionally biased region" description="Basic residues" evidence="4">
    <location>
        <begin position="1"/>
        <end position="13"/>
    </location>
</feature>
<dbReference type="InterPro" id="IPR005343">
    <property type="entry name" value="Noc2"/>
</dbReference>
<accession>A0A6G1G7R7</accession>
<evidence type="ECO:0000313" key="6">
    <source>
        <dbReference type="Proteomes" id="UP000504638"/>
    </source>
</evidence>
<feature type="compositionally biased region" description="Acidic residues" evidence="4">
    <location>
        <begin position="182"/>
        <end position="191"/>
    </location>
</feature>
<reference evidence="7" key="3">
    <citation type="submission" date="2025-04" db="UniProtKB">
        <authorList>
            <consortium name="RefSeq"/>
        </authorList>
    </citation>
    <scope>IDENTIFICATION</scope>
    <source>
        <strain evidence="7">CBS 781.70</strain>
    </source>
</reference>
<feature type="compositionally biased region" description="Acidic residues" evidence="4">
    <location>
        <begin position="738"/>
        <end position="747"/>
    </location>
</feature>
<reference evidence="5 7" key="1">
    <citation type="submission" date="2020-01" db="EMBL/GenBank/DDBJ databases">
        <authorList>
            <consortium name="DOE Joint Genome Institute"/>
            <person name="Haridas S."/>
            <person name="Albert R."/>
            <person name="Binder M."/>
            <person name="Bloem J."/>
            <person name="Labutti K."/>
            <person name="Salamov A."/>
            <person name="Andreopoulos B."/>
            <person name="Baker S.E."/>
            <person name="Barry K."/>
            <person name="Bills G."/>
            <person name="Bluhm B.H."/>
            <person name="Cannon C."/>
            <person name="Castanera R."/>
            <person name="Culley D.E."/>
            <person name="Daum C."/>
            <person name="Ezra D."/>
            <person name="Gonzalez J.B."/>
            <person name="Henrissat B."/>
            <person name="Kuo A."/>
            <person name="Liang C."/>
            <person name="Lipzen A."/>
            <person name="Lutzoni F."/>
            <person name="Magnuson J."/>
            <person name="Mondo S."/>
            <person name="Nolan M."/>
            <person name="Ohm R."/>
            <person name="Pangilinan J."/>
            <person name="Park H.-J."/>
            <person name="Ramirez L."/>
            <person name="Alfaro M."/>
            <person name="Sun H."/>
            <person name="Tritt A."/>
            <person name="Yoshinaga Y."/>
            <person name="Zwiers L.-H."/>
            <person name="Turgeon B.G."/>
            <person name="Goodwin S.B."/>
            <person name="Spatafora J.W."/>
            <person name="Crous P.W."/>
            <person name="Grigoriev I.V."/>
        </authorList>
    </citation>
    <scope>NUCLEOTIDE SEQUENCE</scope>
    <source>
        <strain evidence="5 7">CBS 781.70</strain>
    </source>
</reference>
<feature type="compositionally biased region" description="Acidic residues" evidence="4">
    <location>
        <begin position="128"/>
        <end position="147"/>
    </location>
</feature>
<dbReference type="AlphaFoldDB" id="A0A6G1G7R7"/>
<evidence type="ECO:0000256" key="3">
    <source>
        <dbReference type="ARBA" id="ARBA00023242"/>
    </source>
</evidence>
<dbReference type="EMBL" id="ML975154">
    <property type="protein sequence ID" value="KAF1814083.1"/>
    <property type="molecule type" value="Genomic_DNA"/>
</dbReference>
<dbReference type="RefSeq" id="XP_033535714.1">
    <property type="nucleotide sequence ID" value="XM_033677475.1"/>
</dbReference>
<evidence type="ECO:0000256" key="2">
    <source>
        <dbReference type="ARBA" id="ARBA00005907"/>
    </source>
</evidence>
<dbReference type="Pfam" id="PF03715">
    <property type="entry name" value="Noc2"/>
    <property type="match status" value="1"/>
</dbReference>
<name>A0A6G1G7R7_9PEZI</name>
<feature type="compositionally biased region" description="Basic residues" evidence="4">
    <location>
        <begin position="21"/>
        <end position="32"/>
    </location>
</feature>
<comment type="subcellular location">
    <subcellularLocation>
        <location evidence="1">Nucleus</location>
    </subcellularLocation>
</comment>
<feature type="compositionally biased region" description="Basic and acidic residues" evidence="4">
    <location>
        <begin position="148"/>
        <end position="159"/>
    </location>
</feature>
<comment type="similarity">
    <text evidence="2">Belongs to the NOC2 family.</text>
</comment>
<feature type="region of interest" description="Disordered" evidence="4">
    <location>
        <begin position="701"/>
        <end position="747"/>
    </location>
</feature>
<dbReference type="GO" id="GO:0030690">
    <property type="term" value="C:Noc1p-Noc2p complex"/>
    <property type="evidence" value="ECO:0007669"/>
    <property type="project" value="TreeGrafter"/>
</dbReference>
<dbReference type="OrthoDB" id="10266662at2759"/>
<evidence type="ECO:0000256" key="4">
    <source>
        <dbReference type="SAM" id="MobiDB-lite"/>
    </source>
</evidence>
<feature type="compositionally biased region" description="Acidic residues" evidence="4">
    <location>
        <begin position="105"/>
        <end position="119"/>
    </location>
</feature>
<sequence length="747" mass="83897">MVQGKSTKKFEKKHLKDVLKNRKSFAKIKQRHQLSDKKKAKRAKDAANGEDDEAKQHDAAANQAFENMTVDEFFQGGFEIPEAPKKKKGSKDKSPLGKRKRDQPVEDEEADESSEEFSDDMGSLQDEPVQDESASEDGSAPDEDMDDHQDQLEALKTKDPEFYKFLQENDTELLDFEKSQLGEDEDDDMVDESAAAAAGAEEEGETTGQEELTQATLDKWKTALKEKKSLRAVREITVAFRAAAHLNEENGKVYRYSITNSDIYHDLLVTALKEIPPVLEHHIPVTEAKNGKTRVDMNSKHFRSLTAVLKSHMMAMQHLMQNLSDAATLRLTVSSAVPLLPYILTFKKVVREIVRTIVDIWADASNAQATRIAAYLVLRRLTVIGDPGTRDDVLKTVYQGLVKGSRNTTVHTLPGINLMKNSASELWGMDASVGYTTGFTFIRQLAIHLRNSIKQNANDSYKAIYNWQYVHSLDFWSRVVAAHCNPLAPTSDATDAPLRPLIYPTVQLTLGALRLIPSPQYYPLRFHLLRSLLRIAASTNTYIPLAPALYEVLNSPELRKPAKASTLKPLDFDVAIRAPKTYLRTRTYQDGVGEQVAELLAESFAPWCTSVAFPELVLPVTVTVKRWLKDVGKGSSGNKNGKVNSLVSIVVQKLEANARWIETRRAKVEFAPNDRAGVEGFLKGIEWEGTPLGAYVAGQRKGKEERRKVVEKGRKEEEGRRRREKEVERREKMVEAEGFGESEEEDE</sequence>
<keyword evidence="3" id="KW-0539">Nucleus</keyword>
<organism evidence="5">
    <name type="scientific">Eremomyces bilateralis CBS 781.70</name>
    <dbReference type="NCBI Taxonomy" id="1392243"/>
    <lineage>
        <taxon>Eukaryota</taxon>
        <taxon>Fungi</taxon>
        <taxon>Dikarya</taxon>
        <taxon>Ascomycota</taxon>
        <taxon>Pezizomycotina</taxon>
        <taxon>Dothideomycetes</taxon>
        <taxon>Dothideomycetes incertae sedis</taxon>
        <taxon>Eremomycetales</taxon>
        <taxon>Eremomycetaceae</taxon>
        <taxon>Eremomyces</taxon>
    </lineage>
</organism>
<feature type="compositionally biased region" description="Basic and acidic residues" evidence="4">
    <location>
        <begin position="701"/>
        <end position="735"/>
    </location>
</feature>
<proteinExistence type="inferred from homology"/>
<protein>
    <submittedName>
        <fullName evidence="5 7">Ribosome assembly protein-like protein Noc2</fullName>
    </submittedName>
</protein>
<reference evidence="7" key="2">
    <citation type="submission" date="2020-04" db="EMBL/GenBank/DDBJ databases">
        <authorList>
            <consortium name="NCBI Genome Project"/>
        </authorList>
    </citation>
    <scope>NUCLEOTIDE SEQUENCE</scope>
    <source>
        <strain evidence="7">CBS 781.70</strain>
    </source>
</reference>